<evidence type="ECO:0000313" key="8">
    <source>
        <dbReference type="Proteomes" id="UP000037069"/>
    </source>
</evidence>
<accession>A0A0L0CCA1</accession>
<dbReference type="SMART" id="SM00398">
    <property type="entry name" value="HMG"/>
    <property type="match status" value="1"/>
</dbReference>
<dbReference type="OMA" id="NQRHEQE"/>
<name>A0A0L0CCA1_LUCCU</name>
<evidence type="ECO:0000313" key="7">
    <source>
        <dbReference type="EMBL" id="KNC29862.1"/>
    </source>
</evidence>
<dbReference type="PROSITE" id="PS50118">
    <property type="entry name" value="HMG_BOX_2"/>
    <property type="match status" value="1"/>
</dbReference>
<proteinExistence type="predicted"/>
<dbReference type="OrthoDB" id="10027956at2759"/>
<comment type="subcellular location">
    <subcellularLocation>
        <location evidence="1">Nucleus</location>
    </subcellularLocation>
</comment>
<dbReference type="AlphaFoldDB" id="A0A0L0CCA1"/>
<comment type="caution">
    <text evidence="7">The sequence shown here is derived from an EMBL/GenBank/DDBJ whole genome shotgun (WGS) entry which is preliminary data.</text>
</comment>
<dbReference type="InterPro" id="IPR051365">
    <property type="entry name" value="TOX_HMG-box_domain"/>
</dbReference>
<dbReference type="Gene3D" id="1.10.30.10">
    <property type="entry name" value="High mobility group box domain"/>
    <property type="match status" value="1"/>
</dbReference>
<dbReference type="Proteomes" id="UP000037069">
    <property type="component" value="Unassembled WGS sequence"/>
</dbReference>
<organism evidence="7 8">
    <name type="scientific">Lucilia cuprina</name>
    <name type="common">Green bottle fly</name>
    <name type="synonym">Australian sheep blowfly</name>
    <dbReference type="NCBI Taxonomy" id="7375"/>
    <lineage>
        <taxon>Eukaryota</taxon>
        <taxon>Metazoa</taxon>
        <taxon>Ecdysozoa</taxon>
        <taxon>Arthropoda</taxon>
        <taxon>Hexapoda</taxon>
        <taxon>Insecta</taxon>
        <taxon>Pterygota</taxon>
        <taxon>Neoptera</taxon>
        <taxon>Endopterygota</taxon>
        <taxon>Diptera</taxon>
        <taxon>Brachycera</taxon>
        <taxon>Muscomorpha</taxon>
        <taxon>Oestroidea</taxon>
        <taxon>Calliphoridae</taxon>
        <taxon>Luciliinae</taxon>
        <taxon>Lucilia</taxon>
    </lineage>
</organism>
<dbReference type="STRING" id="7375.A0A0L0CCA1"/>
<dbReference type="SUPFAM" id="SSF47095">
    <property type="entry name" value="HMG-box"/>
    <property type="match status" value="1"/>
</dbReference>
<reference evidence="7 8" key="1">
    <citation type="journal article" date="2015" name="Nat. Commun.">
        <title>Lucilia cuprina genome unlocks parasitic fly biology to underpin future interventions.</title>
        <authorList>
            <person name="Anstead C.A."/>
            <person name="Korhonen P.K."/>
            <person name="Young N.D."/>
            <person name="Hall R.S."/>
            <person name="Jex A.R."/>
            <person name="Murali S.C."/>
            <person name="Hughes D.S."/>
            <person name="Lee S.F."/>
            <person name="Perry T."/>
            <person name="Stroehlein A.J."/>
            <person name="Ansell B.R."/>
            <person name="Breugelmans B."/>
            <person name="Hofmann A."/>
            <person name="Qu J."/>
            <person name="Dugan S."/>
            <person name="Lee S.L."/>
            <person name="Chao H."/>
            <person name="Dinh H."/>
            <person name="Han Y."/>
            <person name="Doddapaneni H.V."/>
            <person name="Worley K.C."/>
            <person name="Muzny D.M."/>
            <person name="Ioannidis P."/>
            <person name="Waterhouse R.M."/>
            <person name="Zdobnov E.M."/>
            <person name="James P.J."/>
            <person name="Bagnall N.H."/>
            <person name="Kotze A.C."/>
            <person name="Gibbs R.A."/>
            <person name="Richards S."/>
            <person name="Batterham P."/>
            <person name="Gasser R.B."/>
        </authorList>
    </citation>
    <scope>NUCLEOTIDE SEQUENCE [LARGE SCALE GENOMIC DNA]</scope>
    <source>
        <strain evidence="7 8">LS</strain>
        <tissue evidence="7">Full body</tissue>
    </source>
</reference>
<keyword evidence="8" id="KW-1185">Reference proteome</keyword>
<evidence type="ECO:0000256" key="1">
    <source>
        <dbReference type="ARBA" id="ARBA00004123"/>
    </source>
</evidence>
<evidence type="ECO:0000256" key="5">
    <source>
        <dbReference type="SAM" id="MobiDB-lite"/>
    </source>
</evidence>
<dbReference type="GO" id="GO:0031490">
    <property type="term" value="F:chromatin DNA binding"/>
    <property type="evidence" value="ECO:0007669"/>
    <property type="project" value="TreeGrafter"/>
</dbReference>
<dbReference type="InterPro" id="IPR036910">
    <property type="entry name" value="HMG_box_dom_sf"/>
</dbReference>
<gene>
    <name evidence="7" type="ORF">FF38_13488</name>
</gene>
<keyword evidence="2 4" id="KW-0238">DNA-binding</keyword>
<dbReference type="PANTHER" id="PTHR45781">
    <property type="entry name" value="AGAP000281-PA"/>
    <property type="match status" value="1"/>
</dbReference>
<protein>
    <recommendedName>
        <fullName evidence="6">HMG box domain-containing protein</fullName>
    </recommendedName>
</protein>
<feature type="domain" description="HMG box" evidence="6">
    <location>
        <begin position="135"/>
        <end position="203"/>
    </location>
</feature>
<dbReference type="Pfam" id="PF00505">
    <property type="entry name" value="HMG_box"/>
    <property type="match status" value="1"/>
</dbReference>
<evidence type="ECO:0000256" key="4">
    <source>
        <dbReference type="PROSITE-ProRule" id="PRU00267"/>
    </source>
</evidence>
<keyword evidence="3 4" id="KW-0539">Nucleus</keyword>
<dbReference type="CDD" id="cd21995">
    <property type="entry name" value="HMG-box_TOX-like"/>
    <property type="match status" value="1"/>
</dbReference>
<feature type="region of interest" description="Disordered" evidence="5">
    <location>
        <begin position="1"/>
        <end position="21"/>
    </location>
</feature>
<dbReference type="InterPro" id="IPR009071">
    <property type="entry name" value="HMG_box_dom"/>
</dbReference>
<dbReference type="PANTHER" id="PTHR45781:SF1">
    <property type="entry name" value="HMG BOX DOMAIN-CONTAINING PROTEIN"/>
    <property type="match status" value="1"/>
</dbReference>
<dbReference type="GO" id="GO:0005634">
    <property type="term" value="C:nucleus"/>
    <property type="evidence" value="ECO:0007669"/>
    <property type="project" value="UniProtKB-SubCell"/>
</dbReference>
<evidence type="ECO:0000256" key="3">
    <source>
        <dbReference type="ARBA" id="ARBA00023242"/>
    </source>
</evidence>
<dbReference type="EMBL" id="JRES01000611">
    <property type="protein sequence ID" value="KNC29862.1"/>
    <property type="molecule type" value="Genomic_DNA"/>
</dbReference>
<dbReference type="GO" id="GO:0006357">
    <property type="term" value="P:regulation of transcription by RNA polymerase II"/>
    <property type="evidence" value="ECO:0007669"/>
    <property type="project" value="TreeGrafter"/>
</dbReference>
<sequence>MNTQFHTPSFGDELFDMGDASSNSTPTANFLGGHGVNTAAYMYQQQQHTPTTTKRMISLHNTSDEYHTANEESFNVTANNSMNNSVLQTNINNLNNVLPGGTTGGGGGVATPSPTTGPTTMAARKQMVPSDQNEPAKPLSAYALFFRDTVSAIKQQNPSCSFQELSKIVASMWDALDPAHKNVYNKKNETAKIEYLKQMRVYQQQQQLKQEQLTANVNETVQTEANVQQQTTTTTVQQMTPTPAVVNNLNNQQNTEVINNNNTAATAANATANSGAPSEEQMRLLTEAGAVQKCTRENCNKRAIINPDWEDEYCSNECVVIHCRNVFNAWVQSNLEAKQQQQQQQQQTTTPQTTTT</sequence>
<evidence type="ECO:0000256" key="2">
    <source>
        <dbReference type="ARBA" id="ARBA00023125"/>
    </source>
</evidence>
<evidence type="ECO:0000259" key="6">
    <source>
        <dbReference type="PROSITE" id="PS50118"/>
    </source>
</evidence>
<feature type="DNA-binding region" description="HMG box" evidence="4">
    <location>
        <begin position="135"/>
        <end position="203"/>
    </location>
</feature>